<reference evidence="3" key="3">
    <citation type="submission" date="2010-09" db="EMBL/GenBank/DDBJ databases">
        <title>Annotation of Gaeumannomyces graminis var. tritici R3-111a-1.</title>
        <authorList>
            <consortium name="The Broad Institute Genome Sequencing Platform"/>
            <person name="Ma L.-J."/>
            <person name="Dead R."/>
            <person name="Young S.K."/>
            <person name="Zeng Q."/>
            <person name="Gargeya S."/>
            <person name="Fitzgerald M."/>
            <person name="Haas B."/>
            <person name="Abouelleil A."/>
            <person name="Alvarado L."/>
            <person name="Arachchi H.M."/>
            <person name="Berlin A."/>
            <person name="Brown A."/>
            <person name="Chapman S.B."/>
            <person name="Chen Z."/>
            <person name="Dunbar C."/>
            <person name="Freedman E."/>
            <person name="Gearin G."/>
            <person name="Gellesch M."/>
            <person name="Goldberg J."/>
            <person name="Griggs A."/>
            <person name="Gujja S."/>
            <person name="Heiman D."/>
            <person name="Howarth C."/>
            <person name="Larson L."/>
            <person name="Lui A."/>
            <person name="MacDonald P.J.P."/>
            <person name="Mehta T."/>
            <person name="Montmayeur A."/>
            <person name="Murphy C."/>
            <person name="Neiman D."/>
            <person name="Pearson M."/>
            <person name="Priest M."/>
            <person name="Roberts A."/>
            <person name="Saif S."/>
            <person name="Shea T."/>
            <person name="Shenoy N."/>
            <person name="Sisk P."/>
            <person name="Stolte C."/>
            <person name="Sykes S."/>
            <person name="Yandava C."/>
            <person name="Wortman J."/>
            <person name="Nusbaum C."/>
            <person name="Birren B."/>
        </authorList>
    </citation>
    <scope>NUCLEOTIDE SEQUENCE</scope>
    <source>
        <strain evidence="3">R3-111a-1</strain>
    </source>
</reference>
<accession>J3PBV4</accession>
<feature type="region of interest" description="Disordered" evidence="1">
    <location>
        <begin position="1"/>
        <end position="24"/>
    </location>
</feature>
<dbReference type="HOGENOM" id="CLU_385440_0_0_1"/>
<dbReference type="EMBL" id="GL385400">
    <property type="protein sequence ID" value="EJT71722.1"/>
    <property type="molecule type" value="Genomic_DNA"/>
</dbReference>
<dbReference type="AlphaFoldDB" id="J3PBV4"/>
<name>J3PBV4_GAET3</name>
<dbReference type="RefSeq" id="XP_009227119.1">
    <property type="nucleotide sequence ID" value="XM_009228855.1"/>
</dbReference>
<reference evidence="5" key="1">
    <citation type="submission" date="2010-07" db="EMBL/GenBank/DDBJ databases">
        <title>The genome sequence of Gaeumannomyces graminis var. tritici strain R3-111a-1.</title>
        <authorList>
            <consortium name="The Broad Institute Genome Sequencing Platform"/>
            <person name="Ma L.-J."/>
            <person name="Dead R."/>
            <person name="Young S."/>
            <person name="Zeng Q."/>
            <person name="Koehrsen M."/>
            <person name="Alvarado L."/>
            <person name="Berlin A."/>
            <person name="Chapman S.B."/>
            <person name="Chen Z."/>
            <person name="Freedman E."/>
            <person name="Gellesch M."/>
            <person name="Goldberg J."/>
            <person name="Griggs A."/>
            <person name="Gujja S."/>
            <person name="Heilman E.R."/>
            <person name="Heiman D."/>
            <person name="Hepburn T."/>
            <person name="Howarth C."/>
            <person name="Jen D."/>
            <person name="Larson L."/>
            <person name="Mehta T."/>
            <person name="Neiman D."/>
            <person name="Pearson M."/>
            <person name="Roberts A."/>
            <person name="Saif S."/>
            <person name="Shea T."/>
            <person name="Shenoy N."/>
            <person name="Sisk P."/>
            <person name="Stolte C."/>
            <person name="Sykes S."/>
            <person name="Walk T."/>
            <person name="White J."/>
            <person name="Yandava C."/>
            <person name="Haas B."/>
            <person name="Nusbaum C."/>
            <person name="Birren B."/>
        </authorList>
    </citation>
    <scope>NUCLEOTIDE SEQUENCE [LARGE SCALE GENOMIC DNA]</scope>
    <source>
        <strain evidence="5">R3-111a-1</strain>
    </source>
</reference>
<dbReference type="InterPro" id="IPR057517">
    <property type="entry name" value="SsdA-like_C"/>
</dbReference>
<dbReference type="OrthoDB" id="4870109at2759"/>
<feature type="region of interest" description="Disordered" evidence="1">
    <location>
        <begin position="669"/>
        <end position="717"/>
    </location>
</feature>
<reference evidence="4" key="4">
    <citation type="journal article" date="2015" name="G3 (Bethesda)">
        <title>Genome sequences of three phytopathogenic species of the Magnaporthaceae family of fungi.</title>
        <authorList>
            <person name="Okagaki L.H."/>
            <person name="Nunes C.C."/>
            <person name="Sailsbery J."/>
            <person name="Clay B."/>
            <person name="Brown D."/>
            <person name="John T."/>
            <person name="Oh Y."/>
            <person name="Young N."/>
            <person name="Fitzgerald M."/>
            <person name="Haas B.J."/>
            <person name="Zeng Q."/>
            <person name="Young S."/>
            <person name="Adiconis X."/>
            <person name="Fan L."/>
            <person name="Levin J.Z."/>
            <person name="Mitchell T.K."/>
            <person name="Okubara P.A."/>
            <person name="Farman M.L."/>
            <person name="Kohn L.M."/>
            <person name="Birren B."/>
            <person name="Ma L.-J."/>
            <person name="Dean R.A."/>
        </authorList>
    </citation>
    <scope>NUCLEOTIDE SEQUENCE</scope>
    <source>
        <strain evidence="4">R3-111a-1</strain>
    </source>
</reference>
<evidence type="ECO:0000313" key="4">
    <source>
        <dbReference type="EnsemblFungi" id="EJT71722"/>
    </source>
</evidence>
<dbReference type="GeneID" id="20351434"/>
<dbReference type="eggNOG" id="ENOG502SGEC">
    <property type="taxonomic scope" value="Eukaryota"/>
</dbReference>
<feature type="compositionally biased region" description="Pro residues" evidence="1">
    <location>
        <begin position="1"/>
        <end position="19"/>
    </location>
</feature>
<feature type="compositionally biased region" description="Low complexity" evidence="1">
    <location>
        <begin position="338"/>
        <end position="354"/>
    </location>
</feature>
<dbReference type="VEuPathDB" id="FungiDB:GGTG_10976"/>
<proteinExistence type="predicted"/>
<organism evidence="3">
    <name type="scientific">Gaeumannomyces tritici (strain R3-111a-1)</name>
    <name type="common">Wheat and barley take-all root rot fungus</name>
    <name type="synonym">Gaeumannomyces graminis var. tritici</name>
    <dbReference type="NCBI Taxonomy" id="644352"/>
    <lineage>
        <taxon>Eukaryota</taxon>
        <taxon>Fungi</taxon>
        <taxon>Dikarya</taxon>
        <taxon>Ascomycota</taxon>
        <taxon>Pezizomycotina</taxon>
        <taxon>Sordariomycetes</taxon>
        <taxon>Sordariomycetidae</taxon>
        <taxon>Magnaporthales</taxon>
        <taxon>Magnaporthaceae</taxon>
        <taxon>Gaeumannomyces</taxon>
    </lineage>
</organism>
<feature type="compositionally biased region" description="Basic and acidic residues" evidence="1">
    <location>
        <begin position="425"/>
        <end position="438"/>
    </location>
</feature>
<feature type="compositionally biased region" description="Basic and acidic residues" evidence="1">
    <location>
        <begin position="400"/>
        <end position="418"/>
    </location>
</feature>
<reference evidence="3" key="2">
    <citation type="submission" date="2010-07" db="EMBL/GenBank/DDBJ databases">
        <authorList>
            <consortium name="The Broad Institute Genome Sequencing Platform"/>
            <consortium name="Broad Institute Genome Sequencing Center for Infectious Disease"/>
            <person name="Ma L.-J."/>
            <person name="Dead R."/>
            <person name="Young S."/>
            <person name="Zeng Q."/>
            <person name="Koehrsen M."/>
            <person name="Alvarado L."/>
            <person name="Berlin A."/>
            <person name="Chapman S.B."/>
            <person name="Chen Z."/>
            <person name="Freedman E."/>
            <person name="Gellesch M."/>
            <person name="Goldberg J."/>
            <person name="Griggs A."/>
            <person name="Gujja S."/>
            <person name="Heilman E.R."/>
            <person name="Heiman D."/>
            <person name="Hepburn T."/>
            <person name="Howarth C."/>
            <person name="Jen D."/>
            <person name="Larson L."/>
            <person name="Mehta T."/>
            <person name="Neiman D."/>
            <person name="Pearson M."/>
            <person name="Roberts A."/>
            <person name="Saif S."/>
            <person name="Shea T."/>
            <person name="Shenoy N."/>
            <person name="Sisk P."/>
            <person name="Stolte C."/>
            <person name="Sykes S."/>
            <person name="Walk T."/>
            <person name="White J."/>
            <person name="Yandava C."/>
            <person name="Haas B."/>
            <person name="Nusbaum C."/>
            <person name="Birren B."/>
        </authorList>
    </citation>
    <scope>NUCLEOTIDE SEQUENCE</scope>
    <source>
        <strain evidence="3">R3-111a-1</strain>
    </source>
</reference>
<evidence type="ECO:0000256" key="1">
    <source>
        <dbReference type="SAM" id="MobiDB-lite"/>
    </source>
</evidence>
<dbReference type="EnsemblFungi" id="EJT71722">
    <property type="protein sequence ID" value="EJT71722"/>
    <property type="gene ID" value="GGTG_10976"/>
</dbReference>
<evidence type="ECO:0000259" key="2">
    <source>
        <dbReference type="Pfam" id="PF24120"/>
    </source>
</evidence>
<feature type="region of interest" description="Disordered" evidence="1">
    <location>
        <begin position="338"/>
        <end position="503"/>
    </location>
</feature>
<feature type="domain" description="Single-strand DNA deaminase toxin A-like C-terminal" evidence="2">
    <location>
        <begin position="614"/>
        <end position="659"/>
    </location>
</feature>
<dbReference type="Proteomes" id="UP000006039">
    <property type="component" value="Unassembled WGS sequence"/>
</dbReference>
<protein>
    <recommendedName>
        <fullName evidence="2">Single-strand DNA deaminase toxin A-like C-terminal domain-containing protein</fullName>
    </recommendedName>
</protein>
<dbReference type="Pfam" id="PF24120">
    <property type="entry name" value="SsdA_C"/>
    <property type="match status" value="1"/>
</dbReference>
<reference evidence="4" key="5">
    <citation type="submission" date="2018-04" db="UniProtKB">
        <authorList>
            <consortium name="EnsemblFungi"/>
        </authorList>
    </citation>
    <scope>IDENTIFICATION</scope>
    <source>
        <strain evidence="4">R3-111a-1</strain>
    </source>
</reference>
<evidence type="ECO:0000313" key="5">
    <source>
        <dbReference type="Proteomes" id="UP000006039"/>
    </source>
</evidence>
<evidence type="ECO:0000313" key="3">
    <source>
        <dbReference type="EMBL" id="EJT71722.1"/>
    </source>
</evidence>
<feature type="compositionally biased region" description="Basic and acidic residues" evidence="1">
    <location>
        <begin position="465"/>
        <end position="478"/>
    </location>
</feature>
<keyword evidence="5" id="KW-1185">Reference proteome</keyword>
<sequence length="717" mass="79273">MPPISSSPPPSPPSEPPASQPTIASTTYPDYVLRQEQLGLDMTAVITSYRRKTADWDTSLDDNFWRFVGNHPTAKQFSVNISELNLEESSPSTDPAKFLLVRPIDPVLMKQWLGEITSSPDLPDLSSLVVRGQPTDPSDRYHAASCLSGKVSSLVEELGCEGKTLFSPSLGRWPFMKDTPQSYMDGIYFAIEWVLDYQESGDELEPPSAPHSVAFLACMSPMRDDLLAQELLTIFRLAIHRFLTSTECSLTSTEGFRVVPVTLITVSGDNLRVLHAYIDDVSRIINVRKSKIYNININNLRVKGREQFWTLILQWVLATPDMQSVHDLEKRLPLAAAAGSEQSAAATTTSSAARRPPRIAERPVSRGQRAPEQYAGYRGEEVARHVSPARSSYGGQQDPIYRDDRRCREDHDYSRERQPQYPEEQPYRVERRAGDQARRCRGTGSRGDVPGRRLGRMSKGGHGSAQDRRAGGWREKARAGQVGGPGRGGTRAASSSTPLFMKDQSNGRDVEILLENGAKANLECTGKGRRKLVVDFADELPDNADERAATCGLYREDMVKRSRERWHMACLLKEHARAQNQGAGVTSSSTGAFSGRYERLDYLGTAGHHPVGSPPIYVKDYAGAVTELCAIAGHRLAPTGLDREVPWRYNACHAEKQLIGHLASRHRSLPGDLPDPEGLPDMLRLSLADDGSNTIERRGTGPGSSVRSSQKRSRRSS</sequence>
<gene>
    <name evidence="4" type="primary">20351434</name>
    <name evidence="3" type="ORF">GGTG_10976</name>
</gene>